<name>A0A0C5BW04_9ARCH</name>
<dbReference type="Proteomes" id="UP000032027">
    <property type="component" value="Chromosome"/>
</dbReference>
<dbReference type="EMBL" id="CP010868">
    <property type="protein sequence ID" value="AJM92429.1"/>
    <property type="molecule type" value="Genomic_DNA"/>
</dbReference>
<dbReference type="HOGENOM" id="CLU_2730149_0_0_2"/>
<dbReference type="PATRIC" id="fig|1582439.9.peg.1254"/>
<evidence type="ECO:0000256" key="1">
    <source>
        <dbReference type="SAM" id="MobiDB-lite"/>
    </source>
</evidence>
<dbReference type="KEGG" id="nid:NPIRD3C_1217"/>
<reference evidence="2 3" key="2">
    <citation type="journal article" date="2016" name="ISME J.">
        <title>Physiological and genomic characterization of two novel marine thaumarchaeal strains indicates niche differentiation.</title>
        <authorList>
            <person name="Bayer B."/>
            <person name="Vojvoda J."/>
            <person name="Offre P."/>
            <person name="Alves R.J."/>
            <person name="Elisabeth N.H."/>
            <person name="Garcia J.A."/>
            <person name="Volland J.M."/>
            <person name="Srivastava A."/>
            <person name="Schleper C."/>
            <person name="Herndl G.J."/>
        </authorList>
    </citation>
    <scope>NUCLEOTIDE SEQUENCE [LARGE SCALE GENOMIC DNA]</scope>
    <source>
        <strain evidence="2 3">D3C</strain>
    </source>
</reference>
<sequence length="71" mass="7909">MGRLLKARKRAQNKVNSANRIKRDIVKQGGRFISSNDRSKQQADQQLKDASLNDPVAQINALENQFVASGD</sequence>
<dbReference type="STRING" id="1582439.NPIRD3C_1217"/>
<organism evidence="2 3">
    <name type="scientific">Nitrosopumilus piranensis</name>
    <dbReference type="NCBI Taxonomy" id="1582439"/>
    <lineage>
        <taxon>Archaea</taxon>
        <taxon>Nitrososphaerota</taxon>
        <taxon>Nitrososphaeria</taxon>
        <taxon>Nitrosopumilales</taxon>
        <taxon>Nitrosopumilaceae</taxon>
        <taxon>Nitrosopumilus</taxon>
    </lineage>
</organism>
<dbReference type="AlphaFoldDB" id="A0A0C5BW04"/>
<reference evidence="3" key="1">
    <citation type="submission" date="2015-02" db="EMBL/GenBank/DDBJ databases">
        <title>Characterization of two novel Thaumarchaeota isolated from the Northern Adriatic Sea.</title>
        <authorList>
            <person name="Bayer B."/>
            <person name="Vojvoda J."/>
            <person name="Offre P."/>
            <person name="Srivastava A."/>
            <person name="Elisabeth N."/>
            <person name="Garcia J.A.L."/>
            <person name="Schleper C."/>
            <person name="Herndl G.J."/>
        </authorList>
    </citation>
    <scope>NUCLEOTIDE SEQUENCE [LARGE SCALE GENOMIC DNA]</scope>
    <source>
        <strain evidence="3">D3C</strain>
    </source>
</reference>
<protein>
    <submittedName>
        <fullName evidence="2">Uncharacterized protein</fullName>
    </submittedName>
</protein>
<reference evidence="2 3" key="3">
    <citation type="journal article" date="2019" name="Int. J. Syst. Evol. Microbiol.">
        <title>Nitrosopumilus adriaticus sp. nov. and Nitrosopumilus piranensis sp. nov., two ammonia-oxidizing archaea from the Adriatic Sea and members of the class Nitrososphaeria.</title>
        <authorList>
            <person name="Bayer B."/>
            <person name="Vojvoda J."/>
            <person name="Reinthaler T."/>
            <person name="Reyes C."/>
            <person name="Pinto M."/>
            <person name="Herndl G.J."/>
        </authorList>
    </citation>
    <scope>NUCLEOTIDE SEQUENCE [LARGE SCALE GENOMIC DNA]</scope>
    <source>
        <strain evidence="2 3">D3C</strain>
    </source>
</reference>
<feature type="compositionally biased region" description="Basic residues" evidence="1">
    <location>
        <begin position="1"/>
        <end position="12"/>
    </location>
</feature>
<evidence type="ECO:0000313" key="3">
    <source>
        <dbReference type="Proteomes" id="UP000032027"/>
    </source>
</evidence>
<accession>A0A0C5BW04</accession>
<keyword evidence="3" id="KW-1185">Reference proteome</keyword>
<proteinExistence type="predicted"/>
<feature type="region of interest" description="Disordered" evidence="1">
    <location>
        <begin position="1"/>
        <end position="52"/>
    </location>
</feature>
<evidence type="ECO:0000313" key="2">
    <source>
        <dbReference type="EMBL" id="AJM92429.1"/>
    </source>
</evidence>
<gene>
    <name evidence="2" type="ORF">NPIRD3C_1217</name>
</gene>